<comment type="caution">
    <text evidence="2">The sequence shown here is derived from an EMBL/GenBank/DDBJ whole genome shotgun (WGS) entry which is preliminary data.</text>
</comment>
<evidence type="ECO:0000313" key="3">
    <source>
        <dbReference type="Proteomes" id="UP001444625"/>
    </source>
</evidence>
<dbReference type="PIRSF" id="PIRSF029895">
    <property type="entry name" value="SpoIV"/>
    <property type="match status" value="1"/>
</dbReference>
<evidence type="ECO:0000256" key="1">
    <source>
        <dbReference type="SAM" id="Phobius"/>
    </source>
</evidence>
<sequence>MKRIQGSFIRGYVRVIVKGHMPEIFFQECANRGITVWNIKKEGKKTCSGNLKLADVKRIKAIKREKNYKISFDQRRGYPFIFSQFLRRKEIVLSFIMSIFLILFMSNIIWKVEITGDLPKEIEEKISKQLSQHGVHPGAWIFTLESPGEIQQRLTEEIPELLWVGVRQKGTTYQLEGVEKIVVNEEKVEGPRNLVATKKGVIKHMYVSKGLPKVAINDYVKPGDLLVSGTLNEVKQDTEDEDEEKKEQKEPVLVAAEGEIIASTWYEVEVTVPLKKNYELLTGKQEKKYYLGISDFRLPVWGFGSPEFEEIHRDSTETAVRFFKWDLPIKVVETTLSEKEYHEIERTQEEAVQAGIEQAKEELQLQLGPDAKITSEKVLHESLENGKVKLYLYMTVEENIAKAQPITQGD</sequence>
<dbReference type="NCBIfam" id="TIGR02876">
    <property type="entry name" value="spore_yqfD"/>
    <property type="match status" value="1"/>
</dbReference>
<keyword evidence="3" id="KW-1185">Reference proteome</keyword>
<dbReference type="RefSeq" id="WP_345823417.1">
    <property type="nucleotide sequence ID" value="NZ_JBDIML010000001.1"/>
</dbReference>
<name>A0ABU9XFM6_9BACI</name>
<keyword evidence="1" id="KW-1133">Transmembrane helix</keyword>
<dbReference type="EMBL" id="JBDIML010000001">
    <property type="protein sequence ID" value="MEN2765949.1"/>
    <property type="molecule type" value="Genomic_DNA"/>
</dbReference>
<proteinExistence type="predicted"/>
<keyword evidence="1" id="KW-0812">Transmembrane</keyword>
<dbReference type="Pfam" id="PF06898">
    <property type="entry name" value="YqfD"/>
    <property type="match status" value="1"/>
</dbReference>
<protein>
    <submittedName>
        <fullName evidence="2">Sporulation protein YqfD</fullName>
    </submittedName>
</protein>
<feature type="transmembrane region" description="Helical" evidence="1">
    <location>
        <begin position="91"/>
        <end position="110"/>
    </location>
</feature>
<dbReference type="InterPro" id="IPR010690">
    <property type="entry name" value="YqfD"/>
</dbReference>
<evidence type="ECO:0000313" key="2">
    <source>
        <dbReference type="EMBL" id="MEN2765949.1"/>
    </source>
</evidence>
<dbReference type="Proteomes" id="UP001444625">
    <property type="component" value="Unassembled WGS sequence"/>
</dbReference>
<reference evidence="2 3" key="1">
    <citation type="submission" date="2024-05" db="EMBL/GenBank/DDBJ databases">
        <authorList>
            <person name="Haq I."/>
            <person name="Ullah Z."/>
            <person name="Ahmad R."/>
            <person name="Li M."/>
            <person name="Tong Y."/>
        </authorList>
    </citation>
    <scope>NUCLEOTIDE SEQUENCE [LARGE SCALE GENOMIC DNA]</scope>
    <source>
        <strain evidence="2 3">16A2E</strain>
    </source>
</reference>
<accession>A0ABU9XFM6</accession>
<gene>
    <name evidence="2" type="primary">yqfD</name>
    <name evidence="2" type="ORF">ABC228_02000</name>
</gene>
<keyword evidence="1" id="KW-0472">Membrane</keyword>
<organism evidence="2 3">
    <name type="scientific">Ornithinibacillus xuwenensis</name>
    <dbReference type="NCBI Taxonomy" id="3144668"/>
    <lineage>
        <taxon>Bacteria</taxon>
        <taxon>Bacillati</taxon>
        <taxon>Bacillota</taxon>
        <taxon>Bacilli</taxon>
        <taxon>Bacillales</taxon>
        <taxon>Bacillaceae</taxon>
        <taxon>Ornithinibacillus</taxon>
    </lineage>
</organism>